<dbReference type="EMBL" id="CM010716">
    <property type="protein sequence ID" value="RZC50558.1"/>
    <property type="molecule type" value="Genomic_DNA"/>
</dbReference>
<proteinExistence type="predicted"/>
<dbReference type="Proteomes" id="UP000316621">
    <property type="component" value="Chromosome 2"/>
</dbReference>
<dbReference type="SUPFAM" id="SSF51445">
    <property type="entry name" value="(Trans)glycosidases"/>
    <property type="match status" value="1"/>
</dbReference>
<keyword evidence="3" id="KW-1185">Reference proteome</keyword>
<evidence type="ECO:0000313" key="3">
    <source>
        <dbReference type="Proteomes" id="UP000316621"/>
    </source>
</evidence>
<gene>
    <name evidence="2" type="ORF">C5167_018994</name>
</gene>
<dbReference type="InterPro" id="IPR029055">
    <property type="entry name" value="Ntn_hydrolases_N"/>
</dbReference>
<evidence type="ECO:0000259" key="1">
    <source>
        <dbReference type="Pfam" id="PF25490"/>
    </source>
</evidence>
<dbReference type="GO" id="GO:0051017">
    <property type="term" value="P:actin filament bundle assembly"/>
    <property type="evidence" value="ECO:0007669"/>
    <property type="project" value="TreeGrafter"/>
</dbReference>
<dbReference type="Gene3D" id="3.60.20.10">
    <property type="entry name" value="Glutamine Phosphoribosylpyrophosphate, subunit 1, domain 1"/>
    <property type="match status" value="1"/>
</dbReference>
<reference evidence="2 3" key="1">
    <citation type="journal article" date="2018" name="Science">
        <title>The opium poppy genome and morphinan production.</title>
        <authorList>
            <person name="Guo L."/>
            <person name="Winzer T."/>
            <person name="Yang X."/>
            <person name="Li Y."/>
            <person name="Ning Z."/>
            <person name="He Z."/>
            <person name="Teodor R."/>
            <person name="Lu Y."/>
            <person name="Bowser T.A."/>
            <person name="Graham I.A."/>
            <person name="Ye K."/>
        </authorList>
    </citation>
    <scope>NUCLEOTIDE SEQUENCE [LARGE SCALE GENOMIC DNA]</scope>
    <source>
        <strain evidence="3">cv. HN1</strain>
        <tissue evidence="2">Leaves</tissue>
    </source>
</reference>
<accession>A0A4Y7IST8</accession>
<dbReference type="Pfam" id="PF25490">
    <property type="entry name" value="DUF7910"/>
    <property type="match status" value="1"/>
</dbReference>
<dbReference type="GO" id="GO:0015629">
    <property type="term" value="C:actin cytoskeleton"/>
    <property type="evidence" value="ECO:0007669"/>
    <property type="project" value="TreeGrafter"/>
</dbReference>
<dbReference type="GO" id="GO:0007163">
    <property type="term" value="P:establishment or maintenance of cell polarity"/>
    <property type="evidence" value="ECO:0007669"/>
    <property type="project" value="TreeGrafter"/>
</dbReference>
<dbReference type="Gene3D" id="3.20.20.80">
    <property type="entry name" value="Glycosidases"/>
    <property type="match status" value="1"/>
</dbReference>
<dbReference type="InterPro" id="IPR017853">
    <property type="entry name" value="GH"/>
</dbReference>
<sequence>MKSSQKSLQSLTCVIGSFLSVKGGKVRGVNLGNCLVVERWMKPELFDGISNPDMLFIMQDGAKVRFRSLKLNKYISAKNGGGSGVFVDQEKAIDWETFRDGVVLGTGTRATEGFIELLRIQKQSQTWSAPSLTYTIYPHGSTDSLPYVTMGSGSLAVMAMFASQYREGMTGSCHTIWFLHFLIAGIFVPWEAARRSMVIMVTVRQFRYTKLRFGAAPANPLLNATWVDYTRKNDVVHLLWLYGGATTVTTNSCTAATSASLAVATSAFFTIDTFVEPNQLPEA</sequence>
<name>A0A4Y7IST8_PAPSO</name>
<dbReference type="Gramene" id="RZC50558">
    <property type="protein sequence ID" value="RZC50558"/>
    <property type="gene ID" value="C5167_018994"/>
</dbReference>
<organism evidence="2 3">
    <name type="scientific">Papaver somniferum</name>
    <name type="common">Opium poppy</name>
    <dbReference type="NCBI Taxonomy" id="3469"/>
    <lineage>
        <taxon>Eukaryota</taxon>
        <taxon>Viridiplantae</taxon>
        <taxon>Streptophyta</taxon>
        <taxon>Embryophyta</taxon>
        <taxon>Tracheophyta</taxon>
        <taxon>Spermatophyta</taxon>
        <taxon>Magnoliopsida</taxon>
        <taxon>Ranunculales</taxon>
        <taxon>Papaveraceae</taxon>
        <taxon>Papaveroideae</taxon>
        <taxon>Papaver</taxon>
    </lineage>
</organism>
<dbReference type="InterPro" id="IPR057232">
    <property type="entry name" value="DUF7910"/>
</dbReference>
<protein>
    <recommendedName>
        <fullName evidence="1">DUF7910 domain-containing protein</fullName>
    </recommendedName>
</protein>
<dbReference type="AlphaFoldDB" id="A0A4Y7IST8"/>
<dbReference type="SUPFAM" id="SSF56235">
    <property type="entry name" value="N-terminal nucleophile aminohydrolases (Ntn hydrolases)"/>
    <property type="match status" value="1"/>
</dbReference>
<dbReference type="PANTHER" id="PTHR10551">
    <property type="entry name" value="FASCIN"/>
    <property type="match status" value="1"/>
</dbReference>
<evidence type="ECO:0000313" key="2">
    <source>
        <dbReference type="EMBL" id="RZC50558.1"/>
    </source>
</evidence>
<dbReference type="GO" id="GO:0005737">
    <property type="term" value="C:cytoplasm"/>
    <property type="evidence" value="ECO:0007669"/>
    <property type="project" value="TreeGrafter"/>
</dbReference>
<feature type="non-terminal residue" evidence="2">
    <location>
        <position position="283"/>
    </location>
</feature>
<dbReference type="STRING" id="3469.A0A4Y7IST8"/>
<dbReference type="InterPro" id="IPR010431">
    <property type="entry name" value="Fascin"/>
</dbReference>
<dbReference type="GO" id="GO:0051015">
    <property type="term" value="F:actin filament binding"/>
    <property type="evidence" value="ECO:0007669"/>
    <property type="project" value="InterPro"/>
</dbReference>
<dbReference type="GO" id="GO:0016477">
    <property type="term" value="P:cell migration"/>
    <property type="evidence" value="ECO:0007669"/>
    <property type="project" value="TreeGrafter"/>
</dbReference>
<feature type="domain" description="DUF7910" evidence="1">
    <location>
        <begin position="58"/>
        <end position="99"/>
    </location>
</feature>
<dbReference type="PANTHER" id="PTHR10551:SF9">
    <property type="entry name" value="FASCIN-2"/>
    <property type="match status" value="1"/>
</dbReference>